<dbReference type="Proteomes" id="UP000320333">
    <property type="component" value="Unassembled WGS sequence"/>
</dbReference>
<keyword evidence="2" id="KW-1185">Reference proteome</keyword>
<dbReference type="AlphaFoldDB" id="A0A507FG42"/>
<name>A0A507FG42_9FUNG</name>
<evidence type="ECO:0000313" key="1">
    <source>
        <dbReference type="EMBL" id="TPX75102.1"/>
    </source>
</evidence>
<protein>
    <submittedName>
        <fullName evidence="1">Uncharacterized protein</fullName>
    </submittedName>
</protein>
<evidence type="ECO:0000313" key="2">
    <source>
        <dbReference type="Proteomes" id="UP000320333"/>
    </source>
</evidence>
<comment type="caution">
    <text evidence="1">The sequence shown here is derived from an EMBL/GenBank/DDBJ whole genome shotgun (WGS) entry which is preliminary data.</text>
</comment>
<gene>
    <name evidence="1" type="ORF">CcCBS67573_g03618</name>
</gene>
<sequence>MATGGAATWLIPETAGNTLEELSGEDSTFKAAISK</sequence>
<dbReference type="EMBL" id="QEAP01000095">
    <property type="protein sequence ID" value="TPX75102.1"/>
    <property type="molecule type" value="Genomic_DNA"/>
</dbReference>
<accession>A0A507FG42</accession>
<proteinExistence type="predicted"/>
<organism evidence="1 2">
    <name type="scientific">Chytriomyces confervae</name>
    <dbReference type="NCBI Taxonomy" id="246404"/>
    <lineage>
        <taxon>Eukaryota</taxon>
        <taxon>Fungi</taxon>
        <taxon>Fungi incertae sedis</taxon>
        <taxon>Chytridiomycota</taxon>
        <taxon>Chytridiomycota incertae sedis</taxon>
        <taxon>Chytridiomycetes</taxon>
        <taxon>Chytridiales</taxon>
        <taxon>Chytriomycetaceae</taxon>
        <taxon>Chytriomyces</taxon>
    </lineage>
</organism>
<reference evidence="1 2" key="1">
    <citation type="journal article" date="2019" name="Sci. Rep.">
        <title>Comparative genomics of chytrid fungi reveal insights into the obligate biotrophic and pathogenic lifestyle of Synchytrium endobioticum.</title>
        <authorList>
            <person name="van de Vossenberg B.T.L.H."/>
            <person name="Warris S."/>
            <person name="Nguyen H.D.T."/>
            <person name="van Gent-Pelzer M.P.E."/>
            <person name="Joly D.L."/>
            <person name="van de Geest H.C."/>
            <person name="Bonants P.J.M."/>
            <person name="Smith D.S."/>
            <person name="Levesque C.A."/>
            <person name="van der Lee T.A.J."/>
        </authorList>
    </citation>
    <scope>NUCLEOTIDE SEQUENCE [LARGE SCALE GENOMIC DNA]</scope>
    <source>
        <strain evidence="1 2">CBS 675.73</strain>
    </source>
</reference>